<protein>
    <submittedName>
        <fullName evidence="1">Uncharacterized protein</fullName>
    </submittedName>
</protein>
<gene>
    <name evidence="1" type="ORF">KCG49_15870</name>
</gene>
<evidence type="ECO:0000313" key="1">
    <source>
        <dbReference type="EMBL" id="MBV7270667.1"/>
    </source>
</evidence>
<sequence length="316" mass="35738">MKKNKQEISEHLGEIDLFICSSGFEDRSTLLGLSLNSSLIKRAVAFHLNETYSVADENINLIRANITNLETIVYPKNEPIDTFDLFYNFLNDFIGQSVKSKVLIDVTTFTKEVLLILIRVLSLEQFINSVDVTLAYTPANHYPEWLTKGIRQIRSVFGYSGLHSPSKKLLLIILNGFENERTQEIIDSFEPNAILLGKPSQTDSINSDLSAKAEVKYDYIANEYKSSILENFEFSCLDVIETKNTINELIDKYNSEYNVVISPLNNKVSTLGVAMVGIDNEVVQICYASANQYNIKSFPKGCDYYLLYDLNALLSN</sequence>
<accession>A0A9X1JTI8</accession>
<dbReference type="AlphaFoldDB" id="A0A9X1JTI8"/>
<dbReference type="Proteomes" id="UP001138894">
    <property type="component" value="Unassembled WGS sequence"/>
</dbReference>
<evidence type="ECO:0000313" key="2">
    <source>
        <dbReference type="Proteomes" id="UP001138894"/>
    </source>
</evidence>
<dbReference type="RefSeq" id="WP_218547907.1">
    <property type="nucleotide sequence ID" value="NZ_JAGSPD010000021.1"/>
</dbReference>
<keyword evidence="2" id="KW-1185">Reference proteome</keyword>
<name>A0A9X1JTI8_9FLAO</name>
<organism evidence="1 2">
    <name type="scientific">Winogradskyella luteola</name>
    <dbReference type="NCBI Taxonomy" id="2828330"/>
    <lineage>
        <taxon>Bacteria</taxon>
        <taxon>Pseudomonadati</taxon>
        <taxon>Bacteroidota</taxon>
        <taxon>Flavobacteriia</taxon>
        <taxon>Flavobacteriales</taxon>
        <taxon>Flavobacteriaceae</taxon>
        <taxon>Winogradskyella</taxon>
    </lineage>
</organism>
<reference evidence="1" key="1">
    <citation type="submission" date="2021-04" db="EMBL/GenBank/DDBJ databases">
        <authorList>
            <person name="Pira H."/>
            <person name="Risdian C."/>
            <person name="Wink J."/>
        </authorList>
    </citation>
    <scope>NUCLEOTIDE SEQUENCE</scope>
    <source>
        <strain evidence="1">WHY3</strain>
    </source>
</reference>
<dbReference type="EMBL" id="JAGSPD010000021">
    <property type="protein sequence ID" value="MBV7270667.1"/>
    <property type="molecule type" value="Genomic_DNA"/>
</dbReference>
<comment type="caution">
    <text evidence="1">The sequence shown here is derived from an EMBL/GenBank/DDBJ whole genome shotgun (WGS) entry which is preliminary data.</text>
</comment>
<proteinExistence type="predicted"/>